<comment type="caution">
    <text evidence="1">The sequence shown here is derived from an EMBL/GenBank/DDBJ whole genome shotgun (WGS) entry which is preliminary data.</text>
</comment>
<protein>
    <submittedName>
        <fullName evidence="1">Uncharacterized protein</fullName>
    </submittedName>
</protein>
<gene>
    <name evidence="1" type="ORF">H6P81_021637</name>
</gene>
<proteinExistence type="predicted"/>
<evidence type="ECO:0000313" key="1">
    <source>
        <dbReference type="EMBL" id="KAG9438415.1"/>
    </source>
</evidence>
<dbReference type="AlphaFoldDB" id="A0AAV7DR00"/>
<sequence>MGTFFPYHYITYGNRHALVNISAKMDSIMKSMAKELSSHIITLPMETNCALVRISKIDSIMKSMAIVDFFIENKGTFFPYHYITYGKRESFGQELSSHIITLPMEAETALVIICENGSIMKSMAMVDFFIENKGQALVVYLRKWVDNEIHGYNSTSSLKIKELSSHIITLPMETEPLLVRISRENGFDNEIHGYESTSSLKIKTLLVRYLENGSIMKSMAMFDFFIENKRNFLPISLHYLWKQNALVIICENGSIMKSMAMELSSNIITLPMERTALWSYICENGSIMKSMAIWSTSSLKIKELSSHIITLPMESRTSFGQELSSHIITLPMETDKALVVYAKMNSIMKSMAMMDFFIENKGTFFPYHYITYGSRPALVRNFLPISLHYLWKQTAFGTFFPYHYITYGKRTAFLVIICENGSIMKSMAMVDFFIENKGTFFPYHYITYGKQDSFGRICENELDNEIHGYEWTSSLKIKGTFFPYHYITYGSRTRFWSIICENGSIMKSMAMSRLLH</sequence>
<dbReference type="Proteomes" id="UP000825729">
    <property type="component" value="Unassembled WGS sequence"/>
</dbReference>
<accession>A0AAV7DR00</accession>
<evidence type="ECO:0000313" key="2">
    <source>
        <dbReference type="Proteomes" id="UP000825729"/>
    </source>
</evidence>
<organism evidence="1 2">
    <name type="scientific">Aristolochia fimbriata</name>
    <name type="common">White veined hardy Dutchman's pipe vine</name>
    <dbReference type="NCBI Taxonomy" id="158543"/>
    <lineage>
        <taxon>Eukaryota</taxon>
        <taxon>Viridiplantae</taxon>
        <taxon>Streptophyta</taxon>
        <taxon>Embryophyta</taxon>
        <taxon>Tracheophyta</taxon>
        <taxon>Spermatophyta</taxon>
        <taxon>Magnoliopsida</taxon>
        <taxon>Magnoliidae</taxon>
        <taxon>Piperales</taxon>
        <taxon>Aristolochiaceae</taxon>
        <taxon>Aristolochia</taxon>
    </lineage>
</organism>
<dbReference type="EMBL" id="JAINDJ010000101">
    <property type="protein sequence ID" value="KAG9438415.1"/>
    <property type="molecule type" value="Genomic_DNA"/>
</dbReference>
<name>A0AAV7DR00_ARIFI</name>
<keyword evidence="2" id="KW-1185">Reference proteome</keyword>
<reference evidence="1 2" key="1">
    <citation type="submission" date="2021-07" db="EMBL/GenBank/DDBJ databases">
        <title>The Aristolochia fimbriata genome: insights into angiosperm evolution, floral development and chemical biosynthesis.</title>
        <authorList>
            <person name="Jiao Y."/>
        </authorList>
    </citation>
    <scope>NUCLEOTIDE SEQUENCE [LARGE SCALE GENOMIC DNA]</scope>
    <source>
        <strain evidence="1">IBCAS-2021</strain>
        <tissue evidence="1">Leaf</tissue>
    </source>
</reference>